<evidence type="ECO:0000313" key="2">
    <source>
        <dbReference type="EMBL" id="PLT30028.1"/>
    </source>
</evidence>
<dbReference type="OrthoDB" id="2680509at2"/>
<evidence type="ECO:0000256" key="1">
    <source>
        <dbReference type="SAM" id="Phobius"/>
    </source>
</evidence>
<dbReference type="Proteomes" id="UP000234748">
    <property type="component" value="Unassembled WGS sequence"/>
</dbReference>
<keyword evidence="1" id="KW-0812">Transmembrane</keyword>
<sequence length="60" mass="6936">MQLLMSLLIVPLLGAITFQIFTTFFRNLKRGESTHNQVVLGPVVTFIFLFAFMYSLLFLH</sequence>
<feature type="transmembrane region" description="Helical" evidence="1">
    <location>
        <begin position="38"/>
        <end position="59"/>
    </location>
</feature>
<organism evidence="2 3">
    <name type="scientific">Peribacillus deserti</name>
    <dbReference type="NCBI Taxonomy" id="673318"/>
    <lineage>
        <taxon>Bacteria</taxon>
        <taxon>Bacillati</taxon>
        <taxon>Bacillota</taxon>
        <taxon>Bacilli</taxon>
        <taxon>Bacillales</taxon>
        <taxon>Bacillaceae</taxon>
        <taxon>Peribacillus</taxon>
    </lineage>
</organism>
<dbReference type="EMBL" id="PGUY01000029">
    <property type="protein sequence ID" value="PLT30028.1"/>
    <property type="molecule type" value="Genomic_DNA"/>
</dbReference>
<accession>A0A2N5M6N1</accession>
<name>A0A2N5M6N1_9BACI</name>
<dbReference type="AlphaFoldDB" id="A0A2N5M6N1"/>
<proteinExistence type="predicted"/>
<gene>
    <name evidence="2" type="ORF">CUU66_09775</name>
</gene>
<protein>
    <submittedName>
        <fullName evidence="2">Uncharacterized protein</fullName>
    </submittedName>
</protein>
<keyword evidence="3" id="KW-1185">Reference proteome</keyword>
<keyword evidence="1" id="KW-1133">Transmembrane helix</keyword>
<keyword evidence="1" id="KW-0472">Membrane</keyword>
<evidence type="ECO:0000313" key="3">
    <source>
        <dbReference type="Proteomes" id="UP000234748"/>
    </source>
</evidence>
<comment type="caution">
    <text evidence="2">The sequence shown here is derived from an EMBL/GenBank/DDBJ whole genome shotgun (WGS) entry which is preliminary data.</text>
</comment>
<reference evidence="2 3" key="1">
    <citation type="submission" date="2017-11" db="EMBL/GenBank/DDBJ databases">
        <title>Comparitive Functional Genomics of Dry Heat Resistant strains isolated from the Viking Spacecraft.</title>
        <authorList>
            <person name="Seuylemezian A."/>
            <person name="Cooper K."/>
            <person name="Vaishampayan P."/>
        </authorList>
    </citation>
    <scope>NUCLEOTIDE SEQUENCE [LARGE SCALE GENOMIC DNA]</scope>
    <source>
        <strain evidence="2 3">V1-29</strain>
    </source>
</reference>
<feature type="transmembrane region" description="Helical" evidence="1">
    <location>
        <begin position="6"/>
        <end position="26"/>
    </location>
</feature>